<keyword evidence="2" id="KW-1185">Reference proteome</keyword>
<reference evidence="2" key="1">
    <citation type="journal article" date="2019" name="Int. J. Syst. Evol. Microbiol.">
        <title>The Global Catalogue of Microorganisms (GCM) 10K type strain sequencing project: providing services to taxonomists for standard genome sequencing and annotation.</title>
        <authorList>
            <consortium name="The Broad Institute Genomics Platform"/>
            <consortium name="The Broad Institute Genome Sequencing Center for Infectious Disease"/>
            <person name="Wu L."/>
            <person name="Ma J."/>
        </authorList>
    </citation>
    <scope>NUCLEOTIDE SEQUENCE [LARGE SCALE GENOMIC DNA]</scope>
    <source>
        <strain evidence="2">CGMCC 1.3240</strain>
    </source>
</reference>
<name>A0ABW0W1F7_9BACL</name>
<gene>
    <name evidence="1" type="ORF">ACFPYJ_21845</name>
</gene>
<proteinExistence type="predicted"/>
<sequence length="90" mass="10655">MRLEDALFNWLQIQIVAEARPDDHAAVETRDFFLQILTEDHQLALVQIDKIDDTMIHVRYELDGRSKIQMYPREIGEKLLSDINENPKYN</sequence>
<dbReference type="Proteomes" id="UP001596047">
    <property type="component" value="Unassembled WGS sequence"/>
</dbReference>
<dbReference type="EMBL" id="JBHSOW010000080">
    <property type="protein sequence ID" value="MFC5651710.1"/>
    <property type="molecule type" value="Genomic_DNA"/>
</dbReference>
<comment type="caution">
    <text evidence="1">The sequence shown here is derived from an EMBL/GenBank/DDBJ whole genome shotgun (WGS) entry which is preliminary data.</text>
</comment>
<evidence type="ECO:0000313" key="2">
    <source>
        <dbReference type="Proteomes" id="UP001596047"/>
    </source>
</evidence>
<organism evidence="1 2">
    <name type="scientific">Paenibacillus solisilvae</name>
    <dbReference type="NCBI Taxonomy" id="2486751"/>
    <lineage>
        <taxon>Bacteria</taxon>
        <taxon>Bacillati</taxon>
        <taxon>Bacillota</taxon>
        <taxon>Bacilli</taxon>
        <taxon>Bacillales</taxon>
        <taxon>Paenibacillaceae</taxon>
        <taxon>Paenibacillus</taxon>
    </lineage>
</organism>
<protein>
    <submittedName>
        <fullName evidence="1">Uncharacterized protein</fullName>
    </submittedName>
</protein>
<accession>A0ABW0W1F7</accession>
<evidence type="ECO:0000313" key="1">
    <source>
        <dbReference type="EMBL" id="MFC5651710.1"/>
    </source>
</evidence>
<dbReference type="RefSeq" id="WP_379190339.1">
    <property type="nucleotide sequence ID" value="NZ_JBHSOW010000080.1"/>
</dbReference>